<evidence type="ECO:0000259" key="7">
    <source>
        <dbReference type="PROSITE" id="PS50089"/>
    </source>
</evidence>
<dbReference type="PANTHER" id="PTHR24007:SF7">
    <property type="entry name" value="BRCA1-ASSOCIATED PROTEIN"/>
    <property type="match status" value="1"/>
</dbReference>
<dbReference type="CDD" id="cd12717">
    <property type="entry name" value="RRM_ETP1"/>
    <property type="match status" value="1"/>
</dbReference>
<evidence type="ECO:0000256" key="5">
    <source>
        <dbReference type="SAM" id="Coils"/>
    </source>
</evidence>
<dbReference type="Proteomes" id="UP000187013">
    <property type="component" value="Unassembled WGS sequence"/>
</dbReference>
<feature type="domain" description="UBP-type" evidence="8">
    <location>
        <begin position="268"/>
        <end position="371"/>
    </location>
</feature>
<evidence type="ECO:0000256" key="6">
    <source>
        <dbReference type="SAM" id="MobiDB-lite"/>
    </source>
</evidence>
<keyword evidence="3" id="KW-0862">Zinc</keyword>
<evidence type="ECO:0000313" key="10">
    <source>
        <dbReference type="Proteomes" id="UP000187013"/>
    </source>
</evidence>
<feature type="coiled-coil region" evidence="5">
    <location>
        <begin position="428"/>
        <end position="515"/>
    </location>
</feature>
<dbReference type="PROSITE" id="PS50271">
    <property type="entry name" value="ZF_UBP"/>
    <property type="match status" value="1"/>
</dbReference>
<dbReference type="AlphaFoldDB" id="A0A1Q2ZUE9"/>
<dbReference type="InterPro" id="IPR001841">
    <property type="entry name" value="Znf_RING"/>
</dbReference>
<keyword evidence="5" id="KW-0175">Coiled coil</keyword>
<evidence type="ECO:0000313" key="9">
    <source>
        <dbReference type="EMBL" id="GAV47087.1"/>
    </source>
</evidence>
<dbReference type="CDD" id="cd16457">
    <property type="entry name" value="RING-H2_BRAP2"/>
    <property type="match status" value="1"/>
</dbReference>
<accession>A0A1Q2ZUE9</accession>
<dbReference type="InterPro" id="IPR013083">
    <property type="entry name" value="Znf_RING/FYVE/PHD"/>
</dbReference>
<name>A0A1Q2ZUE9_ZYGRO</name>
<dbReference type="Pfam" id="PF13639">
    <property type="entry name" value="zf-RING_2"/>
    <property type="match status" value="1"/>
</dbReference>
<evidence type="ECO:0000256" key="1">
    <source>
        <dbReference type="ARBA" id="ARBA00022723"/>
    </source>
</evidence>
<dbReference type="OrthoDB" id="273556at2759"/>
<dbReference type="GO" id="GO:0005737">
    <property type="term" value="C:cytoplasm"/>
    <property type="evidence" value="ECO:0007669"/>
    <property type="project" value="TreeGrafter"/>
</dbReference>
<dbReference type="InterPro" id="IPR034931">
    <property type="entry name" value="ETP1_RRM"/>
</dbReference>
<reference evidence="9 10" key="1">
    <citation type="submission" date="2016-08" db="EMBL/GenBank/DDBJ databases">
        <title>Draft genome sequence of allopolyploid Zygosaccharomyces rouxii.</title>
        <authorList>
            <person name="Watanabe J."/>
            <person name="Uehara K."/>
            <person name="Mogi Y."/>
            <person name="Tsukioka Y."/>
        </authorList>
    </citation>
    <scope>NUCLEOTIDE SEQUENCE [LARGE SCALE GENOMIC DNA]</scope>
    <source>
        <strain evidence="9 10">NBRC 110957</strain>
    </source>
</reference>
<dbReference type="Gene3D" id="3.30.40.10">
    <property type="entry name" value="Zinc/RING finger domain, C3HC4 (zinc finger)"/>
    <property type="match status" value="2"/>
</dbReference>
<evidence type="ECO:0000259" key="8">
    <source>
        <dbReference type="PROSITE" id="PS50271"/>
    </source>
</evidence>
<dbReference type="GO" id="GO:0061630">
    <property type="term" value="F:ubiquitin protein ligase activity"/>
    <property type="evidence" value="ECO:0007669"/>
    <property type="project" value="TreeGrafter"/>
</dbReference>
<feature type="region of interest" description="Disordered" evidence="6">
    <location>
        <begin position="521"/>
        <end position="563"/>
    </location>
</feature>
<evidence type="ECO:0000256" key="2">
    <source>
        <dbReference type="ARBA" id="ARBA00022771"/>
    </source>
</evidence>
<comment type="caution">
    <text evidence="9">The sequence shown here is derived from an EMBL/GenBank/DDBJ whole genome shotgun (WGS) entry which is preliminary data.</text>
</comment>
<dbReference type="PROSITE" id="PS50089">
    <property type="entry name" value="ZF_RING_2"/>
    <property type="match status" value="1"/>
</dbReference>
<dbReference type="SUPFAM" id="SSF57850">
    <property type="entry name" value="RING/U-box"/>
    <property type="match status" value="2"/>
</dbReference>
<organism evidence="9 10">
    <name type="scientific">Zygosaccharomyces rouxii</name>
    <dbReference type="NCBI Taxonomy" id="4956"/>
    <lineage>
        <taxon>Eukaryota</taxon>
        <taxon>Fungi</taxon>
        <taxon>Dikarya</taxon>
        <taxon>Ascomycota</taxon>
        <taxon>Saccharomycotina</taxon>
        <taxon>Saccharomycetes</taxon>
        <taxon>Saccharomycetales</taxon>
        <taxon>Saccharomycetaceae</taxon>
        <taxon>Zygosaccharomyces</taxon>
    </lineage>
</organism>
<dbReference type="PANTHER" id="PTHR24007">
    <property type="entry name" value="BRCA1-ASSOCIATED PROTEIN"/>
    <property type="match status" value="1"/>
</dbReference>
<dbReference type="GO" id="GO:0016567">
    <property type="term" value="P:protein ubiquitination"/>
    <property type="evidence" value="ECO:0007669"/>
    <property type="project" value="TreeGrafter"/>
</dbReference>
<gene>
    <name evidence="9" type="ORF">ZYGR_0E01020</name>
</gene>
<keyword evidence="1" id="KW-0479">Metal-binding</keyword>
<dbReference type="SMART" id="SM00184">
    <property type="entry name" value="RING"/>
    <property type="match status" value="1"/>
</dbReference>
<feature type="domain" description="RING-type" evidence="7">
    <location>
        <begin position="234"/>
        <end position="274"/>
    </location>
</feature>
<dbReference type="Pfam" id="PF02148">
    <property type="entry name" value="zf-UBP"/>
    <property type="match status" value="1"/>
</dbReference>
<evidence type="ECO:0000256" key="3">
    <source>
        <dbReference type="ARBA" id="ARBA00022833"/>
    </source>
</evidence>
<dbReference type="InterPro" id="IPR047243">
    <property type="entry name" value="RING-H2_BRAP2"/>
</dbReference>
<evidence type="ECO:0000256" key="4">
    <source>
        <dbReference type="PROSITE-ProRule" id="PRU00502"/>
    </source>
</evidence>
<dbReference type="SMART" id="SM00290">
    <property type="entry name" value="ZnF_UBP"/>
    <property type="match status" value="1"/>
</dbReference>
<dbReference type="InterPro" id="IPR001607">
    <property type="entry name" value="Znf_UBP"/>
</dbReference>
<dbReference type="GO" id="GO:0008270">
    <property type="term" value="F:zinc ion binding"/>
    <property type="evidence" value="ECO:0007669"/>
    <property type="project" value="UniProtKB-KW"/>
</dbReference>
<dbReference type="Pfam" id="PF07576">
    <property type="entry name" value="BRAP2"/>
    <property type="match status" value="1"/>
</dbReference>
<dbReference type="eggNOG" id="KOG0804">
    <property type="taxonomic scope" value="Eukaryota"/>
</dbReference>
<dbReference type="GO" id="GO:0007265">
    <property type="term" value="P:Ras protein signal transduction"/>
    <property type="evidence" value="ECO:0007669"/>
    <property type="project" value="TreeGrafter"/>
</dbReference>
<evidence type="ECO:0008006" key="11">
    <source>
        <dbReference type="Google" id="ProtNLM"/>
    </source>
</evidence>
<dbReference type="InterPro" id="IPR011422">
    <property type="entry name" value="BRAP2/ETP1_RRM"/>
</dbReference>
<feature type="compositionally biased region" description="Basic residues" evidence="6">
    <location>
        <begin position="550"/>
        <end position="563"/>
    </location>
</feature>
<protein>
    <recommendedName>
        <fullName evidence="11">RING finger protein ETP1</fullName>
    </recommendedName>
</protein>
<dbReference type="EMBL" id="BDGX01000005">
    <property type="protein sequence ID" value="GAV47087.1"/>
    <property type="molecule type" value="Genomic_DNA"/>
</dbReference>
<proteinExistence type="predicted"/>
<sequence>MDFEYRIVVELADQEQQQWAYKLFTENSLFQDNNQVNTNDTDFSSDWRIGDLSIGALLRMDFGSESHEKDLVTSKYLGHGIIRLFKINDPKNDQYTEKDLLMVPGDDTMVCILFVPTYFTVHELLHFYIGDDIVNNQVSNFRILRNQKKDLGFNFMVLMKFRNSMDAKRFKDIFNGKRFSQMDPETCHVISIREVVFKRALFDKKEGQKLPYLLTDPFTTSPQPLQSQVELPTCPVCLERMDSDTTGLITIPCQHTFHCQCLDKWKNSKCPVCRYSSLRLSRDSLLRDAGGSASCSTCGSRENLWICLICGNVGCGRYASKHAIEHYEASSHCFSMDMRTQRVWDYAGDNYVHRLVQNEVDGKLVEIGAEGTSIQGDTAGGGSNKDSESTATFMRNKEYHLEYVQVLISQLESQREYYELKMEQEVQSRNNDSQIDELRKDLEQLKVNFKRQQSDWEAERIKQRKQLEEDQLVLKGLQENLDHATEKENRLIKEKQELQMQKQDLQEQVQDLMFYLGSQERFKDADESEREGTLVIKEPEKKQSNTKSSNKNKKNKSKMKRKT</sequence>
<keyword evidence="2 4" id="KW-0863">Zinc-finger</keyword>